<gene>
    <name evidence="4" type="ORF">PHISCL_01921</name>
</gene>
<dbReference type="Pfam" id="PF24883">
    <property type="entry name" value="NPHP3_N"/>
    <property type="match status" value="1"/>
</dbReference>
<dbReference type="InterPro" id="IPR011990">
    <property type="entry name" value="TPR-like_helical_dom_sf"/>
</dbReference>
<dbReference type="Gene3D" id="3.40.50.300">
    <property type="entry name" value="P-loop containing nucleotide triphosphate hydrolases"/>
    <property type="match status" value="1"/>
</dbReference>
<sequence>MAPSIMSPTPGNGASPLSPRLGLGSRQASGFLDSDSISNYGMSRSIVSRRASSRKFNSVETSNITTVVDSIKRRSGDELGTTASSRLLNASHATLIEWIRTQRMSHLPPEGSSYDKVLAWAQLFVERLHSFDLAIASFAGDSYLAAQLAYGYCDVLLDLGRENAHALMISFGFFYSTSMVLVNLLERTELFGVSQDIREQLVLALADLVTLVARVATHFHNAISGMTSASISVDIYATFPGEIQAFRGRCEKIAESMWRHQLARENLDGDRVSEVKAIRLWLVPEDHVLTNVAETTSHLAQDREELTCLWMAPYLTRFLKSPLKTLSIIGKPASGKTVTASVVVDHLQNPIGGVSYQTIFVPINGRIPAGCTPRAIVKVILYQLFQKRIGNVQLFHILNDAYERCSKAAGDNEYDSILWNAMERAVGAHLRGAKDLVIVVDGLDEATGDETVLLQRLATAVSKTTNVKLITFGSQKAPTAGTNISITDDLIFDDITAVVRGMLQQEDFFAGLPEMDQETIIDRIVQSSKGSFLWAKLVTKLVRDVDNANALRKALDGVINLTVTDLVLHILQSSDVTDDARVMLLWLATVDRPLLVKELETLASIQVDKQTVSDRRIEVLQILKPLNSLVFLQEGQILLRHSQIRSILIDIFSKGKFIPTIKDRHAELVTRLLVYIKATITQWHEPSLTPLEWPEVTLLMNKYPLLDFAVRYWPLHLRQTNAFVKDGHGQAVKEFAKYFPTSLTVALLGNTLWENRPIPELLSYHIMLTNIYRQILTVNHTVTLQSIISLALIYRKLDYITEAIPLLHEAATLSRNLLTHRHIVTMKMASIFLELTEKSVTSTMTEIMTKREEMLLLLVECHRSLYGNTSENVVTTLNLLLEHYRMIKQEQKVQEILVTIRSITTTEYDGDSQDTHGNRHVHLRSRDRKGDTEAGVSLLLDVEEQDKLIETSESFDFEAMIKQAEKYLVEGQIILAEQTYVEIWQRVSKECHAQTSSIWEERKLRSVLAYSKFLHSQKREYEASSILSSVWLEYQQTSMSISERSISHFQEIAKMMKVVGLSTTALSVFKHCSQYYHSTNRTQTSSYKEIQESIETTTKEVMTSISSSSIEVSESILEEMISETSISITTINQASFIASESLISLYISQHRWHDATRAIKKILHGIWPSLFAAFIEDVTLPQKHIENCIELAERLSQAYHCRRRLSKEEDIRFRVYRALRSGRKVDDKLRERITTELLRFYERNSQTDRVISLRQEMLDDYIGHYGSEHPIVIKTLWALAELTRPRPIFVDYYLQIIRILNSKDSTTCHPEAFEPLVIVATELWNQGRYSDALTHYKIIFTTFLNQPKQNPKLQDQVFIRELFSRYMQCLRTVRTEFTVLHKVSVEYYSKCKAVFGATTSITIQATLTLAKLCQESKRYELEAISLYEELLNIKSEEIDYGEISATLDAIHEEQAAVLTSESESVTSTQVERKVKIFKKRITSIRQTYGWAHEESLSKMEEIISFYSKRNEIHLAIEELKEATVQILTSETLSTRLSAAAMTIASSYIAAGQVQKVIELSEEVYRQIMIRDTTNVKSVKFDLSSKTRQSLVFLAQLEYSLRHSSSTTITEILASLTTEYVYFEEFRRQISSKSTAVHAVTASTARLYQFLVHRERKAIAGYVFDEFMKYFIATEGKRTKLTDTAQVKIFILTILRHFSTHQSENFIRSIGIATNEHVVDLVKKQRYESACDLALAAFHYISAHDVYRNPAIVKFVFTLGMAISGRGIVPQPDEATYKKMLGISATIIQDSLRVINDLKINLAQVSFVHLNRLIGLLGEQQDYQTLAWLLTSLWTNRKLLRSWQSDTMLALGRRFILARYLVGDSMAAIRLAEDIVYNCRRVHGPRHPSTLEMSALLSQLYTGVAQRYQSHKDGHDMANRYYKKSAAVHENILRVFSDPSYADLENSLDASMSLDGSAFEFDLGDSQISLPDGHHVRQHLHLLKLAVERLGDWPKDYSEYERLNADVFREFKDDLSGVEGVEKWNLKAFGSGKAESNDDMLNADLKSWELLVEERAENGVGGES</sequence>
<dbReference type="STRING" id="2070753.A0A3A2ZTT4"/>
<accession>A0A3A2ZTT4</accession>
<comment type="caution">
    <text evidence="4">The sequence shown here is derived from an EMBL/GenBank/DDBJ whole genome shotgun (WGS) entry which is preliminary data.</text>
</comment>
<name>A0A3A2ZTT4_9EURO</name>
<dbReference type="PANTHER" id="PTHR10039">
    <property type="entry name" value="AMELOGENIN"/>
    <property type="match status" value="1"/>
</dbReference>
<feature type="domain" description="Nephrocystin 3-like N-terminal" evidence="3">
    <location>
        <begin position="324"/>
        <end position="470"/>
    </location>
</feature>
<dbReference type="InterPro" id="IPR027417">
    <property type="entry name" value="P-loop_NTPase"/>
</dbReference>
<dbReference type="InterPro" id="IPR056884">
    <property type="entry name" value="NPHP3-like_N"/>
</dbReference>
<feature type="region of interest" description="Disordered" evidence="2">
    <location>
        <begin position="1"/>
        <end position="20"/>
    </location>
</feature>
<dbReference type="SUPFAM" id="SSF52540">
    <property type="entry name" value="P-loop containing nucleoside triphosphate hydrolases"/>
    <property type="match status" value="1"/>
</dbReference>
<keyword evidence="5" id="KW-1185">Reference proteome</keyword>
<keyword evidence="1" id="KW-0677">Repeat</keyword>
<evidence type="ECO:0000313" key="4">
    <source>
        <dbReference type="EMBL" id="RJE25733.1"/>
    </source>
</evidence>
<reference evidence="5" key="1">
    <citation type="submission" date="2017-02" db="EMBL/GenBank/DDBJ databases">
        <authorList>
            <person name="Tafer H."/>
            <person name="Lopandic K."/>
        </authorList>
    </citation>
    <scope>NUCLEOTIDE SEQUENCE [LARGE SCALE GENOMIC DNA]</scope>
    <source>
        <strain evidence="5">CBS 366.77</strain>
    </source>
</reference>
<evidence type="ECO:0000313" key="5">
    <source>
        <dbReference type="Proteomes" id="UP000266188"/>
    </source>
</evidence>
<evidence type="ECO:0000259" key="3">
    <source>
        <dbReference type="Pfam" id="PF24883"/>
    </source>
</evidence>
<dbReference type="PANTHER" id="PTHR10039:SF9">
    <property type="entry name" value="NACHT DOMAIN PROTEIN (AFU_ORTHOLOGUE AFUA_2G01760)"/>
    <property type="match status" value="1"/>
</dbReference>
<proteinExistence type="predicted"/>
<protein>
    <submittedName>
        <fullName evidence="4">NACHT domain protein</fullName>
    </submittedName>
</protein>
<dbReference type="Gene3D" id="1.25.40.10">
    <property type="entry name" value="Tetratricopeptide repeat domain"/>
    <property type="match status" value="2"/>
</dbReference>
<dbReference type="Proteomes" id="UP000266188">
    <property type="component" value="Unassembled WGS sequence"/>
</dbReference>
<feature type="compositionally biased region" description="Polar residues" evidence="2">
    <location>
        <begin position="1"/>
        <end position="12"/>
    </location>
</feature>
<dbReference type="OrthoDB" id="2546325at2759"/>
<evidence type="ECO:0000256" key="1">
    <source>
        <dbReference type="ARBA" id="ARBA00022737"/>
    </source>
</evidence>
<organism evidence="4 5">
    <name type="scientific">Aspergillus sclerotialis</name>
    <dbReference type="NCBI Taxonomy" id="2070753"/>
    <lineage>
        <taxon>Eukaryota</taxon>
        <taxon>Fungi</taxon>
        <taxon>Dikarya</taxon>
        <taxon>Ascomycota</taxon>
        <taxon>Pezizomycotina</taxon>
        <taxon>Eurotiomycetes</taxon>
        <taxon>Eurotiomycetidae</taxon>
        <taxon>Eurotiales</taxon>
        <taxon>Aspergillaceae</taxon>
        <taxon>Aspergillus</taxon>
        <taxon>Aspergillus subgen. Polypaecilum</taxon>
    </lineage>
</organism>
<dbReference type="EMBL" id="MVGC01000039">
    <property type="protein sequence ID" value="RJE25733.1"/>
    <property type="molecule type" value="Genomic_DNA"/>
</dbReference>
<evidence type="ECO:0000256" key="2">
    <source>
        <dbReference type="SAM" id="MobiDB-lite"/>
    </source>
</evidence>